<evidence type="ECO:0000313" key="3">
    <source>
        <dbReference type="Proteomes" id="UP001222087"/>
    </source>
</evidence>
<keyword evidence="3" id="KW-1185">Reference proteome</keyword>
<name>A0ABY8AQH1_9GAMM</name>
<feature type="compositionally biased region" description="Basic and acidic residues" evidence="1">
    <location>
        <begin position="522"/>
        <end position="536"/>
    </location>
</feature>
<proteinExistence type="predicted"/>
<sequence>MGWWDTWTTVRDTATGWGKSVWENASLSGAASGIFNFSYNTIGRLLEQIPAVPRVLRSTIITPSVTKMVKGMGRIAVEDVMPLVVISYTMGMLQQQMQDYSEEYSENDVSVATQTALQMGVWLLWAANYAYSFRKKTQIVARTTVLVMEAGSAFNSIRETPPMDLCVTKKHDTLRFLKGSFRDIIEYWATKGAIFLISYVPVVGGGVSVALEISLNGRYVTTLIIPELCQPDQERFLRQYPEFALAHGISHFLVSKGICYLIEKYTGIPAVFYETTVQQFALIGQIGIASQMTLPPAVAESNRNMIDPVAAYQGAIGFTVDTFGLGLKQKVPEMLKKQTEPLFTWKNITDYSEILWCNPLSEYVIKPVFVPRMLRSGQAFADDPVIPWPSVRKRIISASKNIKDVKAHPLTTVALISPGTTAEIARPIFGTPKFIVELLLNLMKNEEFMRQVGKLRNYAGGLHRGKPPSLPSTEGTFPLRGQEKDITPELTSMHANVAVTLDPRSIILPHSPTLRVMELPEDSEKKENKEPSDKKMPPKVIKLKPSDLIKREVEEDMAENGTGYQPGMFKKLDPKMIILRQRHTSEPEVTTATITN</sequence>
<reference evidence="2 3" key="1">
    <citation type="submission" date="2023-02" db="EMBL/GenBank/DDBJ databases">
        <title>Genome Sequence of L. cardiaca H63T.</title>
        <authorList>
            <person name="Lopez A.E."/>
            <person name="Cianciotto N.P."/>
        </authorList>
    </citation>
    <scope>NUCLEOTIDE SEQUENCE [LARGE SCALE GENOMIC DNA]</scope>
    <source>
        <strain evidence="2 3">H63</strain>
    </source>
</reference>
<evidence type="ECO:0000256" key="1">
    <source>
        <dbReference type="SAM" id="MobiDB-lite"/>
    </source>
</evidence>
<feature type="region of interest" description="Disordered" evidence="1">
    <location>
        <begin position="518"/>
        <end position="539"/>
    </location>
</feature>
<gene>
    <name evidence="2" type="ORF">PXX05_12925</name>
</gene>
<dbReference type="EMBL" id="CP119078">
    <property type="protein sequence ID" value="WED42788.1"/>
    <property type="molecule type" value="Genomic_DNA"/>
</dbReference>
<protein>
    <submittedName>
        <fullName evidence="2">Uncharacterized protein</fullName>
    </submittedName>
</protein>
<evidence type="ECO:0000313" key="2">
    <source>
        <dbReference type="EMBL" id="WED42788.1"/>
    </source>
</evidence>
<accession>A0ABY8AQH1</accession>
<organism evidence="2 3">
    <name type="scientific">Legionella cardiaca</name>
    <dbReference type="NCBI Taxonomy" id="1071983"/>
    <lineage>
        <taxon>Bacteria</taxon>
        <taxon>Pseudomonadati</taxon>
        <taxon>Pseudomonadota</taxon>
        <taxon>Gammaproteobacteria</taxon>
        <taxon>Legionellales</taxon>
        <taxon>Legionellaceae</taxon>
        <taxon>Legionella</taxon>
    </lineage>
</organism>
<dbReference type="Proteomes" id="UP001222087">
    <property type="component" value="Chromosome"/>
</dbReference>
<dbReference type="RefSeq" id="WP_275088604.1">
    <property type="nucleotide sequence ID" value="NZ_CP119078.1"/>
</dbReference>